<dbReference type="Gene3D" id="1.20.1090.10">
    <property type="entry name" value="Dehydroquinate synthase-like - alpha domain"/>
    <property type="match status" value="1"/>
</dbReference>
<dbReference type="OrthoDB" id="9815791at2"/>
<dbReference type="Proteomes" id="UP001142078">
    <property type="component" value="Unassembled WGS sequence"/>
</dbReference>
<protein>
    <submittedName>
        <fullName evidence="4">Iron-containing alcohol dehydrogenase</fullName>
    </submittedName>
</protein>
<dbReference type="InterPro" id="IPR039697">
    <property type="entry name" value="Alcohol_dehydrogenase_Fe"/>
</dbReference>
<dbReference type="SUPFAM" id="SSF56796">
    <property type="entry name" value="Dehydroquinate synthase-like"/>
    <property type="match status" value="1"/>
</dbReference>
<dbReference type="InterPro" id="IPR001670">
    <property type="entry name" value="ADH_Fe/GldA"/>
</dbReference>
<dbReference type="FunFam" id="1.20.1090.10:FF:000001">
    <property type="entry name" value="Aldehyde-alcohol dehydrogenase"/>
    <property type="match status" value="1"/>
</dbReference>
<dbReference type="Pfam" id="PF25137">
    <property type="entry name" value="ADH_Fe_C"/>
    <property type="match status" value="1"/>
</dbReference>
<evidence type="ECO:0000313" key="4">
    <source>
        <dbReference type="EMBL" id="MCR2043837.1"/>
    </source>
</evidence>
<dbReference type="InterPro" id="IPR056798">
    <property type="entry name" value="ADH_Fe_C"/>
</dbReference>
<accession>A0A9X2MF51</accession>
<dbReference type="Pfam" id="PF00465">
    <property type="entry name" value="Fe-ADH"/>
    <property type="match status" value="1"/>
</dbReference>
<sequence>MKRFNLSTEIYYESNSIEKLKDIKGKKVYIVTDELMVKLGNIAKITYILDDKGIDWCIFDKVIPDPTVNIINEGLFNMIEFKPDTIVAIGGGSSIDTAKGILYFYLKVVERLVDEDNINKPLFIAIPTTSGTGSEVTSYSVVTDEVNDTKIPIISDGMTPDIAIIDWQFIKTVPPSVTADTGLDVLTHAIEAYVAKESSDYTDIYAEKSIEHVFRYLLRAYNNGEDGEAREKMHNASCMAGVAFTHAGLGINHSLAHALGARFHIPHGRANALLLPYIIEYNSGINEDRESKIAERYSEISRVLGFPHSSIKEGVISLIEGIKILKEKMNIPSTLSEMDIEENEFRQAIDDIVEKAMKDACTSSNPRNVRKEDLKLILEKAYKN</sequence>
<evidence type="ECO:0000256" key="1">
    <source>
        <dbReference type="ARBA" id="ARBA00023002"/>
    </source>
</evidence>
<dbReference type="GO" id="GO:0046872">
    <property type="term" value="F:metal ion binding"/>
    <property type="evidence" value="ECO:0007669"/>
    <property type="project" value="InterPro"/>
</dbReference>
<dbReference type="PROSITE" id="PS00913">
    <property type="entry name" value="ADH_IRON_1"/>
    <property type="match status" value="1"/>
</dbReference>
<feature type="domain" description="Fe-containing alcohol dehydrogenase-like C-terminal" evidence="3">
    <location>
        <begin position="178"/>
        <end position="382"/>
    </location>
</feature>
<gene>
    <name evidence="4" type="ORF">NSA23_06850</name>
</gene>
<dbReference type="AlphaFoldDB" id="A0A9X2MF51"/>
<dbReference type="EMBL" id="JANJZL010000003">
    <property type="protein sequence ID" value="MCR2043837.1"/>
    <property type="molecule type" value="Genomic_DNA"/>
</dbReference>
<feature type="domain" description="Alcohol dehydrogenase iron-type/glycerol dehydrogenase GldA" evidence="2">
    <location>
        <begin position="8"/>
        <end position="166"/>
    </location>
</feature>
<evidence type="ECO:0000259" key="3">
    <source>
        <dbReference type="Pfam" id="PF25137"/>
    </source>
</evidence>
<organism evidence="4 5">
    <name type="scientific">Anaerosalibacter massiliensis</name>
    <dbReference type="NCBI Taxonomy" id="1347392"/>
    <lineage>
        <taxon>Bacteria</taxon>
        <taxon>Bacillati</taxon>
        <taxon>Bacillota</taxon>
        <taxon>Tissierellia</taxon>
        <taxon>Tissierellales</taxon>
        <taxon>Sporanaerobacteraceae</taxon>
        <taxon>Anaerosalibacter</taxon>
    </lineage>
</organism>
<dbReference type="FunFam" id="3.40.50.1970:FF:000003">
    <property type="entry name" value="Alcohol dehydrogenase, iron-containing"/>
    <property type="match status" value="1"/>
</dbReference>
<keyword evidence="1" id="KW-0560">Oxidoreductase</keyword>
<dbReference type="PANTHER" id="PTHR11496:SF83">
    <property type="entry name" value="HYDROXYACID-OXOACID TRANSHYDROGENASE, MITOCHONDRIAL"/>
    <property type="match status" value="1"/>
</dbReference>
<dbReference type="Gene3D" id="3.40.50.1970">
    <property type="match status" value="1"/>
</dbReference>
<dbReference type="InterPro" id="IPR018211">
    <property type="entry name" value="ADH_Fe_CS"/>
</dbReference>
<name>A0A9X2MF51_9FIRM</name>
<dbReference type="GO" id="GO:0004022">
    <property type="term" value="F:alcohol dehydrogenase (NAD+) activity"/>
    <property type="evidence" value="ECO:0007669"/>
    <property type="project" value="TreeGrafter"/>
</dbReference>
<comment type="caution">
    <text evidence="4">The sequence shown here is derived from an EMBL/GenBank/DDBJ whole genome shotgun (WGS) entry which is preliminary data.</text>
</comment>
<dbReference type="CDD" id="cd08180">
    <property type="entry name" value="PDD"/>
    <property type="match status" value="1"/>
</dbReference>
<proteinExistence type="predicted"/>
<keyword evidence="5" id="KW-1185">Reference proteome</keyword>
<evidence type="ECO:0000259" key="2">
    <source>
        <dbReference type="Pfam" id="PF00465"/>
    </source>
</evidence>
<reference evidence="4" key="1">
    <citation type="submission" date="2022-07" db="EMBL/GenBank/DDBJ databases">
        <title>Enhanced cultured diversity of the mouse gut microbiota enables custom-made synthetic communities.</title>
        <authorList>
            <person name="Afrizal A."/>
        </authorList>
    </citation>
    <scope>NUCLEOTIDE SEQUENCE</scope>
    <source>
        <strain evidence="4">DSM 29482</strain>
    </source>
</reference>
<dbReference type="RefSeq" id="WP_042680585.1">
    <property type="nucleotide sequence ID" value="NZ_CABKTM010000020.1"/>
</dbReference>
<dbReference type="PANTHER" id="PTHR11496">
    <property type="entry name" value="ALCOHOL DEHYDROGENASE"/>
    <property type="match status" value="1"/>
</dbReference>
<evidence type="ECO:0000313" key="5">
    <source>
        <dbReference type="Proteomes" id="UP001142078"/>
    </source>
</evidence>